<dbReference type="Proteomes" id="UP000256405">
    <property type="component" value="Unassembled WGS sequence"/>
</dbReference>
<name>A0A3E0DNM4_9BACT</name>
<proteinExistence type="predicted"/>
<reference evidence="2 3" key="1">
    <citation type="submission" date="2018-08" db="EMBL/GenBank/DDBJ databases">
        <title>Genomic Encyclopedia of Archaeal and Bacterial Type Strains, Phase II (KMG-II): from individual species to whole genera.</title>
        <authorList>
            <person name="Goeker M."/>
        </authorList>
    </citation>
    <scope>NUCLEOTIDE SEQUENCE [LARGE SCALE GENOMIC DNA]</scope>
    <source>
        <strain evidence="2 3">DSM 15986</strain>
    </source>
</reference>
<comment type="caution">
    <text evidence="2">The sequence shown here is derived from an EMBL/GenBank/DDBJ whole genome shotgun (WGS) entry which is preliminary data.</text>
</comment>
<gene>
    <name evidence="2" type="ORF">C8N25_11520</name>
</gene>
<accession>A0A3E0DNM4</accession>
<sequence>MKNFRYKIIGWFSLCLSLLATSLHAQDKELKVFLNDAQTHYIKGTGLGQIWVRHTAFNPGSTVFGTPKESGFDVGLRRVRYQAFGQLTDKVFVYTQFGINSFGSLSSRKPGLFLHDVTGEYAVIPSKLTIGAGLHGVNGTVRYSSSSVGTILGMDLPFIEESTNDISDQFVRMLGVYAKGQLGQLDYRFSASNPFPIQTAINPVPTLPDGVINQAYYSVNAPELKYQGYVMWQFWEKESNQFPYMTGTYLGKKKVLAVGSGFSTQSNAMEYRATSQGAKILAPSTQFGVDIFIDTPLDKAKGTAFTAYAAYINYDFGPNYLRNGGAINVANGMNANGTANGPGNNFPLIGTGQVYYTQVGYLMRKDLLGDAGTLQPYAQLIISDYVKVDEPFTVYDIGVNWLQAGHRSKLSLDYQSRPILAQGTSEKLIKNSAEPRKGMLVMQYQFAF</sequence>
<keyword evidence="3" id="KW-1185">Reference proteome</keyword>
<dbReference type="RefSeq" id="WP_086541253.1">
    <property type="nucleotide sequence ID" value="NZ_MSSW01000023.1"/>
</dbReference>
<evidence type="ECO:0000313" key="2">
    <source>
        <dbReference type="EMBL" id="REG84446.1"/>
    </source>
</evidence>
<dbReference type="OrthoDB" id="9771991at2"/>
<evidence type="ECO:0000256" key="1">
    <source>
        <dbReference type="SAM" id="SignalP"/>
    </source>
</evidence>
<protein>
    <recommendedName>
        <fullName evidence="4">Short chain amide porin</fullName>
    </recommendedName>
</protein>
<feature type="chain" id="PRO_5017644448" description="Short chain amide porin" evidence="1">
    <location>
        <begin position="26"/>
        <end position="448"/>
    </location>
</feature>
<keyword evidence="1" id="KW-0732">Signal</keyword>
<dbReference type="EMBL" id="QUNF01000015">
    <property type="protein sequence ID" value="REG84446.1"/>
    <property type="molecule type" value="Genomic_DNA"/>
</dbReference>
<evidence type="ECO:0008006" key="4">
    <source>
        <dbReference type="Google" id="ProtNLM"/>
    </source>
</evidence>
<evidence type="ECO:0000313" key="3">
    <source>
        <dbReference type="Proteomes" id="UP000256405"/>
    </source>
</evidence>
<dbReference type="AlphaFoldDB" id="A0A3E0DNM4"/>
<organism evidence="2 3">
    <name type="scientific">Algoriphagus antarcticus</name>
    <dbReference type="NCBI Taxonomy" id="238540"/>
    <lineage>
        <taxon>Bacteria</taxon>
        <taxon>Pseudomonadati</taxon>
        <taxon>Bacteroidota</taxon>
        <taxon>Cytophagia</taxon>
        <taxon>Cytophagales</taxon>
        <taxon>Cyclobacteriaceae</taxon>
        <taxon>Algoriphagus</taxon>
    </lineage>
</organism>
<feature type="signal peptide" evidence="1">
    <location>
        <begin position="1"/>
        <end position="25"/>
    </location>
</feature>